<dbReference type="AlphaFoldDB" id="U1MWY2"/>
<feature type="region of interest" description="Disordered" evidence="1">
    <location>
        <begin position="377"/>
        <end position="396"/>
    </location>
</feature>
<reference evidence="2 3" key="1">
    <citation type="journal article" date="2013" name="Genome Announc.">
        <title>First draft genome sequence from a member of the genus agrococcus, isolated from modern microbialites.</title>
        <authorList>
            <person name="White R.A.III."/>
            <person name="Grassa C.J."/>
            <person name="Suttle C.A."/>
        </authorList>
    </citation>
    <scope>NUCLEOTIDE SEQUENCE [LARGE SCALE GENOMIC DNA]</scope>
    <source>
        <strain evidence="2 3">RW1</strain>
    </source>
</reference>
<comment type="caution">
    <text evidence="2">The sequence shown here is derived from an EMBL/GenBank/DDBJ whole genome shotgun (WGS) entry which is preliminary data.</text>
</comment>
<sequence>METDWAAVLPSLATKRDFFDTMWDVGTAIRGVTVSLPGQALLVNPSGHSIVTRPEPDHLWRASYEDLLRSGAAAAIEELQRTFAAADGDKPVLNLSGGKDSRLVLALMIAAGLSDRVCVSAQDPRGAKPQWKFDILDADLAISSRLTNRFGLDWRSSLPEREVWPDSLESQLADFQLFRGARSYQFFPLSHNYRYIKPAVRITGAGAGTLKSPWRQQWEREGLWAQLSRTPGSLDEDAHRILRSEFRRAPIPRELEGPVFARFSETLLSLGKGSIDDAVMNHYGAFRNRGHVGGMLWARDKGAIVCNPLLQPALQRASMRLPAHLRDAGRVTFDLLELLLPEMNDLEFQSGAWPWSSDRPQALDWSKYPSDRRGFFQSQDRRASAPRPQYKWGPNPDMTALIRSGLSELREAVDAAGLPGDHVVGPIQVEPPEDRRGQGRLLARLATWGQGLPHAASFARTIESRSPRVFSIFPEYDYTTPPAIGGSA</sequence>
<organism evidence="2 3">
    <name type="scientific">Agrococcus pavilionensis RW1</name>
    <dbReference type="NCBI Taxonomy" id="1330458"/>
    <lineage>
        <taxon>Bacteria</taxon>
        <taxon>Bacillati</taxon>
        <taxon>Actinomycetota</taxon>
        <taxon>Actinomycetes</taxon>
        <taxon>Micrococcales</taxon>
        <taxon>Microbacteriaceae</taxon>
        <taxon>Agrococcus</taxon>
    </lineage>
</organism>
<dbReference type="InterPro" id="IPR014729">
    <property type="entry name" value="Rossmann-like_a/b/a_fold"/>
</dbReference>
<evidence type="ECO:0000313" key="2">
    <source>
        <dbReference type="EMBL" id="ERG65110.1"/>
    </source>
</evidence>
<protein>
    <recommendedName>
        <fullName evidence="4">Asparagine synthetase domain-containing protein</fullName>
    </recommendedName>
</protein>
<dbReference type="Proteomes" id="UP000016462">
    <property type="component" value="Unassembled WGS sequence"/>
</dbReference>
<dbReference type="Gene3D" id="3.40.50.620">
    <property type="entry name" value="HUPs"/>
    <property type="match status" value="1"/>
</dbReference>
<evidence type="ECO:0000313" key="3">
    <source>
        <dbReference type="Proteomes" id="UP000016462"/>
    </source>
</evidence>
<accession>U1MWY2</accession>
<gene>
    <name evidence="2" type="ORF">L332_11755</name>
</gene>
<evidence type="ECO:0008006" key="4">
    <source>
        <dbReference type="Google" id="ProtNLM"/>
    </source>
</evidence>
<name>U1MWY2_9MICO</name>
<evidence type="ECO:0000256" key="1">
    <source>
        <dbReference type="SAM" id="MobiDB-lite"/>
    </source>
</evidence>
<dbReference type="SUPFAM" id="SSF52402">
    <property type="entry name" value="Adenine nucleotide alpha hydrolases-like"/>
    <property type="match status" value="1"/>
</dbReference>
<keyword evidence="3" id="KW-1185">Reference proteome</keyword>
<proteinExistence type="predicted"/>
<dbReference type="EMBL" id="ASHR01000010">
    <property type="protein sequence ID" value="ERG65110.1"/>
    <property type="molecule type" value="Genomic_DNA"/>
</dbReference>